<organism evidence="1 2">
    <name type="scientific">Dendrothele bispora (strain CBS 962.96)</name>
    <dbReference type="NCBI Taxonomy" id="1314807"/>
    <lineage>
        <taxon>Eukaryota</taxon>
        <taxon>Fungi</taxon>
        <taxon>Dikarya</taxon>
        <taxon>Basidiomycota</taxon>
        <taxon>Agaricomycotina</taxon>
        <taxon>Agaricomycetes</taxon>
        <taxon>Agaricomycetidae</taxon>
        <taxon>Agaricales</taxon>
        <taxon>Agaricales incertae sedis</taxon>
        <taxon>Dendrothele</taxon>
    </lineage>
</organism>
<name>A0A4S8MMK1_DENBC</name>
<sequence length="172" mass="19061">MTTAWLVKREQTQDENREVVNHGFLPGSGIPQVAEEPELVVGLLSPLQTDMQSSELIRSTDNDGLTIPRSPSTPPEDLLVMEFICRAFFAQDLSMPPANLGRAAKPDFRLLQLERGADGKTSGVLTTDDMFPKHHAIEAFLDPAMTEGSLTKELLASYYKTTVEAMYQMMDT</sequence>
<evidence type="ECO:0000313" key="1">
    <source>
        <dbReference type="EMBL" id="THV04150.1"/>
    </source>
</evidence>
<keyword evidence="2" id="KW-1185">Reference proteome</keyword>
<protein>
    <submittedName>
        <fullName evidence="1">Uncharacterized protein</fullName>
    </submittedName>
</protein>
<proteinExistence type="predicted"/>
<accession>A0A4S8MMK1</accession>
<reference evidence="1 2" key="1">
    <citation type="journal article" date="2019" name="Nat. Ecol. Evol.">
        <title>Megaphylogeny resolves global patterns of mushroom evolution.</title>
        <authorList>
            <person name="Varga T."/>
            <person name="Krizsan K."/>
            <person name="Foldi C."/>
            <person name="Dima B."/>
            <person name="Sanchez-Garcia M."/>
            <person name="Sanchez-Ramirez S."/>
            <person name="Szollosi G.J."/>
            <person name="Szarkandi J.G."/>
            <person name="Papp V."/>
            <person name="Albert L."/>
            <person name="Andreopoulos W."/>
            <person name="Angelini C."/>
            <person name="Antonin V."/>
            <person name="Barry K.W."/>
            <person name="Bougher N.L."/>
            <person name="Buchanan P."/>
            <person name="Buyck B."/>
            <person name="Bense V."/>
            <person name="Catcheside P."/>
            <person name="Chovatia M."/>
            <person name="Cooper J."/>
            <person name="Damon W."/>
            <person name="Desjardin D."/>
            <person name="Finy P."/>
            <person name="Geml J."/>
            <person name="Haridas S."/>
            <person name="Hughes K."/>
            <person name="Justo A."/>
            <person name="Karasinski D."/>
            <person name="Kautmanova I."/>
            <person name="Kiss B."/>
            <person name="Kocsube S."/>
            <person name="Kotiranta H."/>
            <person name="LaButti K.M."/>
            <person name="Lechner B.E."/>
            <person name="Liimatainen K."/>
            <person name="Lipzen A."/>
            <person name="Lukacs Z."/>
            <person name="Mihaltcheva S."/>
            <person name="Morgado L.N."/>
            <person name="Niskanen T."/>
            <person name="Noordeloos M.E."/>
            <person name="Ohm R.A."/>
            <person name="Ortiz-Santana B."/>
            <person name="Ovrebo C."/>
            <person name="Racz N."/>
            <person name="Riley R."/>
            <person name="Savchenko A."/>
            <person name="Shiryaev A."/>
            <person name="Soop K."/>
            <person name="Spirin V."/>
            <person name="Szebenyi C."/>
            <person name="Tomsovsky M."/>
            <person name="Tulloss R.E."/>
            <person name="Uehling J."/>
            <person name="Grigoriev I.V."/>
            <person name="Vagvolgyi C."/>
            <person name="Papp T."/>
            <person name="Martin F.M."/>
            <person name="Miettinen O."/>
            <person name="Hibbett D.S."/>
            <person name="Nagy L.G."/>
        </authorList>
    </citation>
    <scope>NUCLEOTIDE SEQUENCE [LARGE SCALE GENOMIC DNA]</scope>
    <source>
        <strain evidence="1 2">CBS 962.96</strain>
    </source>
</reference>
<dbReference type="AlphaFoldDB" id="A0A4S8MMK1"/>
<dbReference type="Proteomes" id="UP000297245">
    <property type="component" value="Unassembled WGS sequence"/>
</dbReference>
<gene>
    <name evidence="1" type="ORF">K435DRAFT_851143</name>
</gene>
<evidence type="ECO:0000313" key="2">
    <source>
        <dbReference type="Proteomes" id="UP000297245"/>
    </source>
</evidence>
<dbReference type="EMBL" id="ML179059">
    <property type="protein sequence ID" value="THV04150.1"/>
    <property type="molecule type" value="Genomic_DNA"/>
</dbReference>